<accession>A0A928YSD4</accession>
<organism evidence="2 3">
    <name type="scientific">Cellvibrio polysaccharolyticus</name>
    <dbReference type="NCBI Taxonomy" id="2082724"/>
    <lineage>
        <taxon>Bacteria</taxon>
        <taxon>Pseudomonadati</taxon>
        <taxon>Pseudomonadota</taxon>
        <taxon>Gammaproteobacteria</taxon>
        <taxon>Cellvibrionales</taxon>
        <taxon>Cellvibrionaceae</taxon>
        <taxon>Cellvibrio</taxon>
    </lineage>
</organism>
<evidence type="ECO:0000313" key="3">
    <source>
        <dbReference type="Proteomes" id="UP000652567"/>
    </source>
</evidence>
<gene>
    <name evidence="2" type="ORF">C4F51_01635</name>
</gene>
<dbReference type="AlphaFoldDB" id="A0A928YSD4"/>
<dbReference type="RefSeq" id="WP_193906580.1">
    <property type="nucleotide sequence ID" value="NZ_PRDL01000001.1"/>
</dbReference>
<proteinExistence type="predicted"/>
<comment type="caution">
    <text evidence="2">The sequence shown here is derived from an EMBL/GenBank/DDBJ whole genome shotgun (WGS) entry which is preliminary data.</text>
</comment>
<keyword evidence="1" id="KW-0472">Membrane</keyword>
<dbReference type="Proteomes" id="UP000652567">
    <property type="component" value="Unassembled WGS sequence"/>
</dbReference>
<reference evidence="2" key="1">
    <citation type="submission" date="2018-07" db="EMBL/GenBank/DDBJ databases">
        <title>Genome assembly of strain Ka43.</title>
        <authorList>
            <person name="Kukolya J."/>
            <person name="Nagy I."/>
            <person name="Horvath B."/>
            <person name="Toth A."/>
        </authorList>
    </citation>
    <scope>NUCLEOTIDE SEQUENCE</scope>
    <source>
        <strain evidence="2">KB43</strain>
    </source>
</reference>
<keyword evidence="1" id="KW-0812">Transmembrane</keyword>
<keyword evidence="3" id="KW-1185">Reference proteome</keyword>
<dbReference type="EMBL" id="PRDL01000001">
    <property type="protein sequence ID" value="MBE8715889.1"/>
    <property type="molecule type" value="Genomic_DNA"/>
</dbReference>
<keyword evidence="1" id="KW-1133">Transmembrane helix</keyword>
<name>A0A928YSD4_9GAMM</name>
<sequence length="218" mass="24804">MKKFLEKNKIYFDIVSSVMFGAAALFISLASYNLSKEQLEISKVSTRPHFYIDKVLYKNPETKEYNDSEMNIYNAGAPAYNIDIVHYEFIEVQYYGKDPMTKLLLVSGYYLGQINNYTPNGLISTLKGPGNNGVMAALDFRSLDIAKSRDEYFELKLKLLVAITYSGNNGESTTEYYLDQKQVSRSSVESMITASKEQFPIYLRETTVESILTATNEK</sequence>
<evidence type="ECO:0000313" key="2">
    <source>
        <dbReference type="EMBL" id="MBE8715889.1"/>
    </source>
</evidence>
<evidence type="ECO:0000256" key="1">
    <source>
        <dbReference type="SAM" id="Phobius"/>
    </source>
</evidence>
<feature type="transmembrane region" description="Helical" evidence="1">
    <location>
        <begin position="12"/>
        <end position="32"/>
    </location>
</feature>
<protein>
    <submittedName>
        <fullName evidence="2">Uncharacterized protein</fullName>
    </submittedName>
</protein>